<evidence type="ECO:0000313" key="4">
    <source>
        <dbReference type="Proteomes" id="UP000800200"/>
    </source>
</evidence>
<organism evidence="3 4">
    <name type="scientific">Zopfia rhizophila CBS 207.26</name>
    <dbReference type="NCBI Taxonomy" id="1314779"/>
    <lineage>
        <taxon>Eukaryota</taxon>
        <taxon>Fungi</taxon>
        <taxon>Dikarya</taxon>
        <taxon>Ascomycota</taxon>
        <taxon>Pezizomycotina</taxon>
        <taxon>Dothideomycetes</taxon>
        <taxon>Dothideomycetes incertae sedis</taxon>
        <taxon>Zopfiaceae</taxon>
        <taxon>Zopfia</taxon>
    </lineage>
</organism>
<feature type="compositionally biased region" description="Basic and acidic residues" evidence="1">
    <location>
        <begin position="161"/>
        <end position="171"/>
    </location>
</feature>
<gene>
    <name evidence="3" type="ORF">K469DRAFT_393475</name>
</gene>
<keyword evidence="4" id="KW-1185">Reference proteome</keyword>
<reference evidence="3" key="1">
    <citation type="journal article" date="2020" name="Stud. Mycol.">
        <title>101 Dothideomycetes genomes: a test case for predicting lifestyles and emergence of pathogens.</title>
        <authorList>
            <person name="Haridas S."/>
            <person name="Albert R."/>
            <person name="Binder M."/>
            <person name="Bloem J."/>
            <person name="Labutti K."/>
            <person name="Salamov A."/>
            <person name="Andreopoulos B."/>
            <person name="Baker S."/>
            <person name="Barry K."/>
            <person name="Bills G."/>
            <person name="Bluhm B."/>
            <person name="Cannon C."/>
            <person name="Castanera R."/>
            <person name="Culley D."/>
            <person name="Daum C."/>
            <person name="Ezra D."/>
            <person name="Gonzalez J."/>
            <person name="Henrissat B."/>
            <person name="Kuo A."/>
            <person name="Liang C."/>
            <person name="Lipzen A."/>
            <person name="Lutzoni F."/>
            <person name="Magnuson J."/>
            <person name="Mondo S."/>
            <person name="Nolan M."/>
            <person name="Ohm R."/>
            <person name="Pangilinan J."/>
            <person name="Park H.-J."/>
            <person name="Ramirez L."/>
            <person name="Alfaro M."/>
            <person name="Sun H."/>
            <person name="Tritt A."/>
            <person name="Yoshinaga Y."/>
            <person name="Zwiers L.-H."/>
            <person name="Turgeon B."/>
            <person name="Goodwin S."/>
            <person name="Spatafora J."/>
            <person name="Crous P."/>
            <person name="Grigoriev I."/>
        </authorList>
    </citation>
    <scope>NUCLEOTIDE SEQUENCE</scope>
    <source>
        <strain evidence="3">CBS 207.26</strain>
    </source>
</reference>
<feature type="region of interest" description="Disordered" evidence="1">
    <location>
        <begin position="46"/>
        <end position="200"/>
    </location>
</feature>
<keyword evidence="2" id="KW-1133">Transmembrane helix</keyword>
<sequence length="761" mass="85199">MILPSLDPILYSILYLVLRIFEWNKLNLFKKVQFNSGDLPFVKMTLAKPEGGSRPRSPPFPEPEDKDPQKYEGAWWQKSLSARASGSSSEASDNPRLPSSSTNPEMEMTDPSSKEPENTRASSSSPATQISEMSEPSNEAPEEPEASSSSSPQTSGKSTPKHRDSIPEKSILKKSSTAGLESRKASQGGHLPTEEERRWAADKNKIINEFAGMRLYSKERPQLDPSEDDLATPHSHSYIFGLPQSDSEEASSQEPGQAETSPEPETRESLRDLEPDKFSPESSQEQSSFDHPLERRPCQSGSSLLQPAQGGSSQQPQAKPTLWQPTKGDPSRSDSLVSPRSEHPPRSKSQTEIEADRLHGGSPPPYAESGDAQRIEIANYRFPFLEKALQVTDRLNFLAFRRPYRAVEWCDFPRMPAPIRKCCQNMLMRQWTCRIPLQGQCPASTACSHLSEVINDVASRGDSKLLVVDFCAGGGGPTPTFERLINAKRRNKGLAPIDFYMSDLYPNLGAWDALTQKSANLRSIRHPVDAAKPPAVLVSRNTEFHVRCVEGHQRPQRHSFARIFRLFNLSFHHFDDEKAKQILRSTLEESDGFAIIELQDRRIGCLLMMLLNFFFSLLVTFFWFPLASPWQSTENWDQVLLTYLLILPMVLCWDGVASCLRTREFEEVIALVGEIEEVTPRITYDAGNGPRSKCCEIREWKFTYKRELHTLPWGYVNWITGVRTVRPSAYPAEPKPPMAGLRRSTGAGPSTEAGSSSGAGK</sequence>
<evidence type="ECO:0000256" key="2">
    <source>
        <dbReference type="SAM" id="Phobius"/>
    </source>
</evidence>
<protein>
    <submittedName>
        <fullName evidence="3">Uncharacterized protein</fullName>
    </submittedName>
</protein>
<dbReference type="Proteomes" id="UP000800200">
    <property type="component" value="Unassembled WGS sequence"/>
</dbReference>
<feature type="compositionally biased region" description="Low complexity" evidence="1">
    <location>
        <begin position="79"/>
        <end position="92"/>
    </location>
</feature>
<feature type="region of interest" description="Disordered" evidence="1">
    <location>
        <begin position="212"/>
        <end position="369"/>
    </location>
</feature>
<feature type="compositionally biased region" description="Polar residues" evidence="1">
    <location>
        <begin position="119"/>
        <end position="130"/>
    </location>
</feature>
<feature type="compositionally biased region" description="Basic and acidic residues" evidence="1">
    <location>
        <begin position="264"/>
        <end position="279"/>
    </location>
</feature>
<feature type="compositionally biased region" description="Basic and acidic residues" evidence="1">
    <location>
        <begin position="340"/>
        <end position="359"/>
    </location>
</feature>
<evidence type="ECO:0000313" key="3">
    <source>
        <dbReference type="EMBL" id="KAF2190827.1"/>
    </source>
</evidence>
<dbReference type="EMBL" id="ML994618">
    <property type="protein sequence ID" value="KAF2190827.1"/>
    <property type="molecule type" value="Genomic_DNA"/>
</dbReference>
<evidence type="ECO:0000256" key="1">
    <source>
        <dbReference type="SAM" id="MobiDB-lite"/>
    </source>
</evidence>
<keyword evidence="2" id="KW-0812">Transmembrane</keyword>
<name>A0A6A6EFJ7_9PEZI</name>
<feature type="compositionally biased region" description="Low complexity" evidence="1">
    <location>
        <begin position="280"/>
        <end position="289"/>
    </location>
</feature>
<dbReference type="AlphaFoldDB" id="A0A6A6EFJ7"/>
<feature type="region of interest" description="Disordered" evidence="1">
    <location>
        <begin position="729"/>
        <end position="761"/>
    </location>
</feature>
<accession>A0A6A6EFJ7</accession>
<feature type="compositionally biased region" description="Polar residues" evidence="1">
    <location>
        <begin position="752"/>
        <end position="761"/>
    </location>
</feature>
<feature type="transmembrane region" description="Helical" evidence="2">
    <location>
        <begin position="605"/>
        <end position="626"/>
    </location>
</feature>
<feature type="compositionally biased region" description="Low complexity" evidence="1">
    <location>
        <begin position="299"/>
        <end position="318"/>
    </location>
</feature>
<feature type="transmembrane region" description="Helical" evidence="2">
    <location>
        <begin position="638"/>
        <end position="656"/>
    </location>
</feature>
<keyword evidence="2" id="KW-0472">Membrane</keyword>
<proteinExistence type="predicted"/>
<dbReference type="OrthoDB" id="2101715at2759"/>